<organism evidence="2 3">
    <name type="scientific">Clavibacter tessellarius</name>
    <dbReference type="NCBI Taxonomy" id="31965"/>
    <lineage>
        <taxon>Bacteria</taxon>
        <taxon>Bacillati</taxon>
        <taxon>Actinomycetota</taxon>
        <taxon>Actinomycetes</taxon>
        <taxon>Micrococcales</taxon>
        <taxon>Microbacteriaceae</taxon>
        <taxon>Clavibacter</taxon>
    </lineage>
</organism>
<gene>
    <name evidence="2" type="ORF">AWH51_08345</name>
</gene>
<accession>A0A154V266</accession>
<dbReference type="EMBL" id="LQXA01000026">
    <property type="protein sequence ID" value="KZC95369.1"/>
    <property type="molecule type" value="Genomic_DNA"/>
</dbReference>
<evidence type="ECO:0000256" key="1">
    <source>
        <dbReference type="SAM" id="Phobius"/>
    </source>
</evidence>
<keyword evidence="1" id="KW-1133">Transmembrane helix</keyword>
<keyword evidence="1" id="KW-0812">Transmembrane</keyword>
<name>A0A154V266_9MICO</name>
<feature type="transmembrane region" description="Helical" evidence="1">
    <location>
        <begin position="6"/>
        <end position="29"/>
    </location>
</feature>
<proteinExistence type="predicted"/>
<evidence type="ECO:0000313" key="2">
    <source>
        <dbReference type="EMBL" id="KZC95369.1"/>
    </source>
</evidence>
<protein>
    <submittedName>
        <fullName evidence="2">Uncharacterized protein</fullName>
    </submittedName>
</protein>
<dbReference type="Proteomes" id="UP000076218">
    <property type="component" value="Unassembled WGS sequence"/>
</dbReference>
<keyword evidence="1" id="KW-0472">Membrane</keyword>
<evidence type="ECO:0000313" key="3">
    <source>
        <dbReference type="Proteomes" id="UP000076218"/>
    </source>
</evidence>
<sequence>MGDPLAKALQVVTIVCIVGMGIGFFRTLNHTSRTNEPAPRSMCLAALPFAVVGLLAVIVGIALD</sequence>
<reference evidence="2 3" key="1">
    <citation type="submission" date="2016-01" db="EMBL/GenBank/DDBJ databases">
        <title>Draft genome sequence of Clavibacter michiganensis subsp. tessellarius DOAB 609.</title>
        <authorList>
            <person name="Tambong J.T."/>
        </authorList>
    </citation>
    <scope>NUCLEOTIDE SEQUENCE [LARGE SCALE GENOMIC DNA]</scope>
    <source>
        <strain evidence="2 3">DOAB 609</strain>
    </source>
</reference>
<feature type="transmembrane region" description="Helical" evidence="1">
    <location>
        <begin position="41"/>
        <end position="63"/>
    </location>
</feature>
<dbReference type="STRING" id="31965.AWH51_08345"/>
<dbReference type="RefSeq" id="WP_063071286.1">
    <property type="nucleotide sequence ID" value="NZ_LQXA01000026.1"/>
</dbReference>
<dbReference type="OrthoDB" id="9898396at2"/>
<comment type="caution">
    <text evidence="2">The sequence shown here is derived from an EMBL/GenBank/DDBJ whole genome shotgun (WGS) entry which is preliminary data.</text>
</comment>
<dbReference type="AlphaFoldDB" id="A0A154V266"/>